<keyword evidence="3" id="KW-0187">Copper transport</keyword>
<evidence type="ECO:0000256" key="3">
    <source>
        <dbReference type="ARBA" id="ARBA00022796"/>
    </source>
</evidence>
<evidence type="ECO:0000256" key="1">
    <source>
        <dbReference type="ARBA" id="ARBA00022448"/>
    </source>
</evidence>
<dbReference type="AlphaFoldDB" id="A0A4P9W765"/>
<accession>A0A4P9W765</accession>
<dbReference type="Pfam" id="PF00403">
    <property type="entry name" value="HMA"/>
    <property type="match status" value="1"/>
</dbReference>
<organism evidence="9 10">
    <name type="scientific">Blyttiomyces helicus</name>
    <dbReference type="NCBI Taxonomy" id="388810"/>
    <lineage>
        <taxon>Eukaryota</taxon>
        <taxon>Fungi</taxon>
        <taxon>Fungi incertae sedis</taxon>
        <taxon>Chytridiomycota</taxon>
        <taxon>Chytridiomycota incertae sedis</taxon>
        <taxon>Chytridiomycetes</taxon>
        <taxon>Chytridiomycetes incertae sedis</taxon>
        <taxon>Blyttiomyces</taxon>
    </lineage>
</organism>
<dbReference type="EMBL" id="KZ997590">
    <property type="protein sequence ID" value="RKO87215.1"/>
    <property type="molecule type" value="Genomic_DNA"/>
</dbReference>
<keyword evidence="2" id="KW-0479">Metal-binding</keyword>
<proteinExistence type="inferred from homology"/>
<keyword evidence="10" id="KW-1185">Reference proteome</keyword>
<evidence type="ECO:0000313" key="9">
    <source>
        <dbReference type="EMBL" id="RKO87215.1"/>
    </source>
</evidence>
<dbReference type="GO" id="GO:0005829">
    <property type="term" value="C:cytosol"/>
    <property type="evidence" value="ECO:0007669"/>
    <property type="project" value="TreeGrafter"/>
</dbReference>
<name>A0A4P9W765_9FUNG</name>
<reference evidence="10" key="1">
    <citation type="journal article" date="2018" name="Nat. Microbiol.">
        <title>Leveraging single-cell genomics to expand the fungal tree of life.</title>
        <authorList>
            <person name="Ahrendt S.R."/>
            <person name="Quandt C.A."/>
            <person name="Ciobanu D."/>
            <person name="Clum A."/>
            <person name="Salamov A."/>
            <person name="Andreopoulos B."/>
            <person name="Cheng J.F."/>
            <person name="Woyke T."/>
            <person name="Pelin A."/>
            <person name="Henrissat B."/>
            <person name="Reynolds N.K."/>
            <person name="Benny G.L."/>
            <person name="Smith M.E."/>
            <person name="James T.Y."/>
            <person name="Grigoriev I.V."/>
        </authorList>
    </citation>
    <scope>NUCLEOTIDE SEQUENCE [LARGE SCALE GENOMIC DNA]</scope>
</reference>
<evidence type="ECO:0000256" key="7">
    <source>
        <dbReference type="ARBA" id="ARBA00038171"/>
    </source>
</evidence>
<evidence type="ECO:0000259" key="8">
    <source>
        <dbReference type="PROSITE" id="PS50846"/>
    </source>
</evidence>
<evidence type="ECO:0000313" key="10">
    <source>
        <dbReference type="Proteomes" id="UP000269721"/>
    </source>
</evidence>
<keyword evidence="6" id="KW-0143">Chaperone</keyword>
<dbReference type="PANTHER" id="PTHR46365">
    <property type="entry name" value="COPPER TRANSPORT PROTEIN ATOX1"/>
    <property type="match status" value="1"/>
</dbReference>
<dbReference type="FunFam" id="3.30.70.100:FF:000008">
    <property type="entry name" value="Copper transport protein ATOX1"/>
    <property type="match status" value="1"/>
</dbReference>
<dbReference type="PANTHER" id="PTHR46365:SF1">
    <property type="entry name" value="COPPER TRANSPORT PROTEIN ATOX1"/>
    <property type="match status" value="1"/>
</dbReference>
<dbReference type="PROSITE" id="PS50846">
    <property type="entry name" value="HMA_2"/>
    <property type="match status" value="1"/>
</dbReference>
<dbReference type="OrthoDB" id="689350at2759"/>
<keyword evidence="5" id="KW-0406">Ion transport</keyword>
<comment type="similarity">
    <text evidence="7">Belongs to the ATX1 family.</text>
</comment>
<dbReference type="InterPro" id="IPR051881">
    <property type="entry name" value="Copper_transport_ATOX1-like"/>
</dbReference>
<evidence type="ECO:0000256" key="6">
    <source>
        <dbReference type="ARBA" id="ARBA00023186"/>
    </source>
</evidence>
<feature type="domain" description="HMA" evidence="8">
    <location>
        <begin position="3"/>
        <end position="66"/>
    </location>
</feature>
<keyword evidence="1" id="KW-0813">Transport</keyword>
<dbReference type="GO" id="GO:0006825">
    <property type="term" value="P:copper ion transport"/>
    <property type="evidence" value="ECO:0007669"/>
    <property type="project" value="UniProtKB-KW"/>
</dbReference>
<dbReference type="GO" id="GO:0016531">
    <property type="term" value="F:copper chaperone activity"/>
    <property type="evidence" value="ECO:0007669"/>
    <property type="project" value="TreeGrafter"/>
</dbReference>
<keyword evidence="4" id="KW-0186">Copper</keyword>
<dbReference type="GO" id="GO:0046872">
    <property type="term" value="F:metal ion binding"/>
    <property type="evidence" value="ECO:0007669"/>
    <property type="project" value="UniProtKB-KW"/>
</dbReference>
<dbReference type="Proteomes" id="UP000269721">
    <property type="component" value="Unassembled WGS sequence"/>
</dbReference>
<gene>
    <name evidence="9" type="ORF">BDK51DRAFT_37402</name>
</gene>
<dbReference type="SUPFAM" id="SSF55008">
    <property type="entry name" value="HMA, heavy metal-associated domain"/>
    <property type="match status" value="1"/>
</dbReference>
<evidence type="ECO:0000256" key="4">
    <source>
        <dbReference type="ARBA" id="ARBA00023008"/>
    </source>
</evidence>
<sequence length="70" mass="7340">MTEQTYKFKVAMSCGGCSGAVSRVLAKTEGVSDVDISLESQTVTVKSTLTQEEVLTAIKKSGKAAESLPN</sequence>
<dbReference type="InterPro" id="IPR006121">
    <property type="entry name" value="HMA_dom"/>
</dbReference>
<protein>
    <submittedName>
        <fullName evidence="9">Copper chaperone taha</fullName>
    </submittedName>
</protein>
<dbReference type="CDD" id="cd00371">
    <property type="entry name" value="HMA"/>
    <property type="match status" value="1"/>
</dbReference>
<evidence type="ECO:0000256" key="5">
    <source>
        <dbReference type="ARBA" id="ARBA00023065"/>
    </source>
</evidence>
<evidence type="ECO:0000256" key="2">
    <source>
        <dbReference type="ARBA" id="ARBA00022723"/>
    </source>
</evidence>
<dbReference type="Gene3D" id="3.30.70.100">
    <property type="match status" value="1"/>
</dbReference>
<dbReference type="InterPro" id="IPR036163">
    <property type="entry name" value="HMA_dom_sf"/>
</dbReference>